<evidence type="ECO:0000256" key="1">
    <source>
        <dbReference type="SAM" id="Coils"/>
    </source>
</evidence>
<dbReference type="AlphaFoldDB" id="A0A2G5BH03"/>
<gene>
    <name evidence="2" type="ORF">COEREDRAFT_79802</name>
</gene>
<dbReference type="Proteomes" id="UP000242474">
    <property type="component" value="Unassembled WGS sequence"/>
</dbReference>
<name>A0A2G5BH03_COERN</name>
<evidence type="ECO:0000313" key="3">
    <source>
        <dbReference type="Proteomes" id="UP000242474"/>
    </source>
</evidence>
<feature type="coiled-coil region" evidence="1">
    <location>
        <begin position="210"/>
        <end position="247"/>
    </location>
</feature>
<evidence type="ECO:0000313" key="2">
    <source>
        <dbReference type="EMBL" id="PIA18304.1"/>
    </source>
</evidence>
<keyword evidence="3" id="KW-1185">Reference proteome</keyword>
<dbReference type="OrthoDB" id="5598395at2759"/>
<organism evidence="2 3">
    <name type="scientific">Coemansia reversa (strain ATCC 12441 / NRRL 1564)</name>
    <dbReference type="NCBI Taxonomy" id="763665"/>
    <lineage>
        <taxon>Eukaryota</taxon>
        <taxon>Fungi</taxon>
        <taxon>Fungi incertae sedis</taxon>
        <taxon>Zoopagomycota</taxon>
        <taxon>Kickxellomycotina</taxon>
        <taxon>Kickxellomycetes</taxon>
        <taxon>Kickxellales</taxon>
        <taxon>Kickxellaceae</taxon>
        <taxon>Coemansia</taxon>
    </lineage>
</organism>
<protein>
    <submittedName>
        <fullName evidence="2">Uncharacterized protein</fullName>
    </submittedName>
</protein>
<proteinExistence type="predicted"/>
<sequence length="249" mass="27783">MAENRHLLAADSLRQQHTRTKLTESFHEQKAASAKRKVVLSEQSQRVQNHQHVTPASYGTGVEKDPKKLAKMDIPVSLDIDPFSTERYADPQDALDKLLSEKGGTRDTDSEHHRVQTKGDEKGLFSEIRSPGTAASDATAITPKSGDAGALLARAKKAETEVLTLKHQLLDTKAELKAAENRLCEKDAIIKDQSLRIDELIESRVPQDDMNDIMTENIRLQEELKENESLLAECQQMLEEYVAADEKSV</sequence>
<feature type="coiled-coil region" evidence="1">
    <location>
        <begin position="155"/>
        <end position="182"/>
    </location>
</feature>
<accession>A0A2G5BH03</accession>
<dbReference type="EMBL" id="KZ303490">
    <property type="protein sequence ID" value="PIA18304.1"/>
    <property type="molecule type" value="Genomic_DNA"/>
</dbReference>
<reference evidence="2 3" key="1">
    <citation type="journal article" date="2015" name="Genome Biol. Evol.">
        <title>Phylogenomic analyses indicate that early fungi evolved digesting cell walls of algal ancestors of land plants.</title>
        <authorList>
            <person name="Chang Y."/>
            <person name="Wang S."/>
            <person name="Sekimoto S."/>
            <person name="Aerts A.L."/>
            <person name="Choi C."/>
            <person name="Clum A."/>
            <person name="LaButti K.M."/>
            <person name="Lindquist E.A."/>
            <person name="Yee Ngan C."/>
            <person name="Ohm R.A."/>
            <person name="Salamov A.A."/>
            <person name="Grigoriev I.V."/>
            <person name="Spatafora J.W."/>
            <person name="Berbee M.L."/>
        </authorList>
    </citation>
    <scope>NUCLEOTIDE SEQUENCE [LARGE SCALE GENOMIC DNA]</scope>
    <source>
        <strain evidence="2 3">NRRL 1564</strain>
    </source>
</reference>
<keyword evidence="1" id="KW-0175">Coiled coil</keyword>